<keyword evidence="4" id="KW-1185">Reference proteome</keyword>
<dbReference type="InterPro" id="IPR051928">
    <property type="entry name" value="NorD/CobT"/>
</dbReference>
<sequence length="624" mass="68349">MEEWVGGLWHRFITRRAGGHYPEAAVALGEVDKTLGILFRAFGGDGGLTVSAAALETHGARRTWLKRLAGSGERTAPARRDGEALRLPPEIACFPVREHNRDLYLWLAGLAASPHTEDFSQPWIVRNQRAAVDTLARYPGLRPRYAALVAACLAERIAPEALPPDEAAQEAALRRALTTPGTVDGLPPLTSRQSRPPQPVPLWLGWPGDTPDDGSRPPGAPTGDALPPEGGGGHGKADDGKRRHKAEREEAPDNEDALMLCFRAESLLSWAEYVKVNRPTDDEPDPQAAQAANDMEQLSVAQDGQTTAGRVRFDLDLPSAAEDDAPLGPGIPLPEWDYRKNALLPGHVRLQPLLAANAAPAPLPEALVRPAKKLRQQFAALAPQRRWLKQQPDGPELDLDACVRWQADRRAGHTGSGRDGLYLAQVPQARELACLLLADLSLSTDAWVSDHQRIVDVIRDGLMLFAEALAGSGDAFGIYGFSSLKRGNVRFHVLKDFAEPYGDIPRGRLQAIKPGYYTRMGAAIRQSANILAERREKQRLLLIITDGKPNDLDVYDSRYGLEDTRAAVFEAKRLGLQPFCVTVDREGADYLPHLFGPAGYTVIRNPDDLPRRLPLLYAQLTRQP</sequence>
<accession>A0A5C1EAW9</accession>
<dbReference type="InterPro" id="IPR002035">
    <property type="entry name" value="VWF_A"/>
</dbReference>
<evidence type="ECO:0000313" key="3">
    <source>
        <dbReference type="EMBL" id="QEL65865.1"/>
    </source>
</evidence>
<protein>
    <submittedName>
        <fullName evidence="3">Nitric oxide reductase activation protein</fullName>
    </submittedName>
</protein>
<dbReference type="KEGG" id="otr:OTERR_23890"/>
<feature type="region of interest" description="Disordered" evidence="1">
    <location>
        <begin position="179"/>
        <end position="253"/>
    </location>
</feature>
<dbReference type="PANTHER" id="PTHR41248:SF1">
    <property type="entry name" value="NORD PROTEIN"/>
    <property type="match status" value="1"/>
</dbReference>
<evidence type="ECO:0000259" key="2">
    <source>
        <dbReference type="SMART" id="SM00327"/>
    </source>
</evidence>
<evidence type="ECO:0000256" key="1">
    <source>
        <dbReference type="SAM" id="MobiDB-lite"/>
    </source>
</evidence>
<dbReference type="InterPro" id="IPR036465">
    <property type="entry name" value="vWFA_dom_sf"/>
</dbReference>
<dbReference type="Gene3D" id="3.40.50.410">
    <property type="entry name" value="von Willebrand factor, type A domain"/>
    <property type="match status" value="1"/>
</dbReference>
<dbReference type="SUPFAM" id="SSF53300">
    <property type="entry name" value="vWA-like"/>
    <property type="match status" value="1"/>
</dbReference>
<dbReference type="EMBL" id="CP022579">
    <property type="protein sequence ID" value="QEL65865.1"/>
    <property type="molecule type" value="Genomic_DNA"/>
</dbReference>
<gene>
    <name evidence="3" type="primary">norD</name>
    <name evidence="3" type="ORF">OTERR_23890</name>
</gene>
<dbReference type="PANTHER" id="PTHR41248">
    <property type="entry name" value="NORD PROTEIN"/>
    <property type="match status" value="1"/>
</dbReference>
<dbReference type="AlphaFoldDB" id="A0A5C1EAW9"/>
<evidence type="ECO:0000313" key="4">
    <source>
        <dbReference type="Proteomes" id="UP000323671"/>
    </source>
</evidence>
<feature type="domain" description="VWFA" evidence="2">
    <location>
        <begin position="431"/>
        <end position="621"/>
    </location>
</feature>
<proteinExistence type="predicted"/>
<feature type="compositionally biased region" description="Basic and acidic residues" evidence="1">
    <location>
        <begin position="235"/>
        <end position="251"/>
    </location>
</feature>
<reference evidence="3 4" key="1">
    <citation type="submission" date="2017-07" db="EMBL/GenBank/DDBJ databases">
        <title>Complete genome sequence of Oryzomicrobium terrae TPP412.</title>
        <authorList>
            <person name="Chiu L.-W."/>
            <person name="Lo K.-J."/>
            <person name="Tsai Y.-M."/>
            <person name="Lin S.-S."/>
            <person name="Kuo C.-H."/>
            <person name="Liu C.-T."/>
        </authorList>
    </citation>
    <scope>NUCLEOTIDE SEQUENCE [LARGE SCALE GENOMIC DNA]</scope>
    <source>
        <strain evidence="3 4">TPP412</strain>
    </source>
</reference>
<organism evidence="3 4">
    <name type="scientific">Oryzomicrobium terrae</name>
    <dbReference type="NCBI Taxonomy" id="1735038"/>
    <lineage>
        <taxon>Bacteria</taxon>
        <taxon>Pseudomonadati</taxon>
        <taxon>Pseudomonadota</taxon>
        <taxon>Betaproteobacteria</taxon>
        <taxon>Rhodocyclales</taxon>
        <taxon>Rhodocyclaceae</taxon>
        <taxon>Oryzomicrobium</taxon>
    </lineage>
</organism>
<dbReference type="SMART" id="SM00327">
    <property type="entry name" value="VWA"/>
    <property type="match status" value="1"/>
</dbReference>
<dbReference type="Proteomes" id="UP000323671">
    <property type="component" value="Chromosome"/>
</dbReference>
<name>A0A5C1EAW9_9RHOO</name>
<dbReference type="RefSeq" id="WP_149425923.1">
    <property type="nucleotide sequence ID" value="NZ_CP022579.1"/>
</dbReference>
<dbReference type="CDD" id="cd01454">
    <property type="entry name" value="vWA_norD_type"/>
    <property type="match status" value="1"/>
</dbReference>